<sequence>MVDGYVFSGLSRGSTEIHPMTSPALGEARGSVRLLLTKNHPFLLLLFEPQLRHILNGGLSPTVRLSGPTIIVYHIKETRFFVSPVLFMFYVEHGDVERLNYLLKNGILTHLCRSSRSEHYPKIIGRSSDTIEHFPKTIERSSKSIEPSSKAIEHSSKTLEQIPPWASD</sequence>
<evidence type="ECO:0000256" key="1">
    <source>
        <dbReference type="SAM" id="MobiDB-lite"/>
    </source>
</evidence>
<evidence type="ECO:0000313" key="2">
    <source>
        <dbReference type="EMBL" id="SOQ50626.1"/>
    </source>
</evidence>
<protein>
    <submittedName>
        <fullName evidence="2">SFRICE_018835</fullName>
    </submittedName>
</protein>
<name>A0A2H1WCE2_SPOFR</name>
<proteinExistence type="predicted"/>
<dbReference type="EMBL" id="ODYU01007657">
    <property type="protein sequence ID" value="SOQ50626.1"/>
    <property type="molecule type" value="Genomic_DNA"/>
</dbReference>
<reference evidence="2" key="1">
    <citation type="submission" date="2016-07" db="EMBL/GenBank/DDBJ databases">
        <authorList>
            <person name="Bretaudeau A."/>
        </authorList>
    </citation>
    <scope>NUCLEOTIDE SEQUENCE</scope>
    <source>
        <strain evidence="2">Rice</strain>
        <tissue evidence="2">Whole body</tissue>
    </source>
</reference>
<accession>A0A2H1WCE2</accession>
<dbReference type="AlphaFoldDB" id="A0A2H1WCE2"/>
<organism evidence="2">
    <name type="scientific">Spodoptera frugiperda</name>
    <name type="common">Fall armyworm</name>
    <dbReference type="NCBI Taxonomy" id="7108"/>
    <lineage>
        <taxon>Eukaryota</taxon>
        <taxon>Metazoa</taxon>
        <taxon>Ecdysozoa</taxon>
        <taxon>Arthropoda</taxon>
        <taxon>Hexapoda</taxon>
        <taxon>Insecta</taxon>
        <taxon>Pterygota</taxon>
        <taxon>Neoptera</taxon>
        <taxon>Endopterygota</taxon>
        <taxon>Lepidoptera</taxon>
        <taxon>Glossata</taxon>
        <taxon>Ditrysia</taxon>
        <taxon>Noctuoidea</taxon>
        <taxon>Noctuidae</taxon>
        <taxon>Amphipyrinae</taxon>
        <taxon>Spodoptera</taxon>
    </lineage>
</organism>
<gene>
    <name evidence="2" type="ORF">SFRICE_018835</name>
</gene>
<feature type="region of interest" description="Disordered" evidence="1">
    <location>
        <begin position="140"/>
        <end position="168"/>
    </location>
</feature>